<reference evidence="1" key="1">
    <citation type="journal article" date="2021" name="Open Biol.">
        <title>Shared evolutionary footprints suggest mitochondrial oxidative damage underlies multiple complex I losses in fungi.</title>
        <authorList>
            <person name="Schikora-Tamarit M.A."/>
            <person name="Marcet-Houben M."/>
            <person name="Nosek J."/>
            <person name="Gabaldon T."/>
        </authorList>
    </citation>
    <scope>NUCLEOTIDE SEQUENCE</scope>
    <source>
        <strain evidence="1">NCAIM Y.01608</strain>
    </source>
</reference>
<name>A0A9P8NVY2_9ASCO</name>
<proteinExistence type="predicted"/>
<accession>A0A9P8NVY2</accession>
<protein>
    <submittedName>
        <fullName evidence="1">Uncharacterized protein</fullName>
    </submittedName>
</protein>
<gene>
    <name evidence="1" type="ORF">OGATHE_005200</name>
</gene>
<dbReference type="AlphaFoldDB" id="A0A9P8NVY2"/>
<keyword evidence="2" id="KW-1185">Reference proteome</keyword>
<dbReference type="Proteomes" id="UP000788993">
    <property type="component" value="Unassembled WGS sequence"/>
</dbReference>
<dbReference type="EMBL" id="JAEUBD010001468">
    <property type="protein sequence ID" value="KAH3660868.1"/>
    <property type="molecule type" value="Genomic_DNA"/>
</dbReference>
<evidence type="ECO:0000313" key="2">
    <source>
        <dbReference type="Proteomes" id="UP000788993"/>
    </source>
</evidence>
<sequence length="80" mass="8664">MVYSLSAGSNGSINTVSTRAPPIIMFCDAPNDGIPCESYSMRIIRITLEKAAMATNFPVLQTATLYPIILVFSHGPKLFV</sequence>
<comment type="caution">
    <text evidence="1">The sequence shown here is derived from an EMBL/GenBank/DDBJ whole genome shotgun (WGS) entry which is preliminary data.</text>
</comment>
<organism evidence="1 2">
    <name type="scientific">Ogataea polymorpha</name>
    <dbReference type="NCBI Taxonomy" id="460523"/>
    <lineage>
        <taxon>Eukaryota</taxon>
        <taxon>Fungi</taxon>
        <taxon>Dikarya</taxon>
        <taxon>Ascomycota</taxon>
        <taxon>Saccharomycotina</taxon>
        <taxon>Pichiomycetes</taxon>
        <taxon>Pichiales</taxon>
        <taxon>Pichiaceae</taxon>
        <taxon>Ogataea</taxon>
    </lineage>
</organism>
<evidence type="ECO:0000313" key="1">
    <source>
        <dbReference type="EMBL" id="KAH3660868.1"/>
    </source>
</evidence>
<reference evidence="1" key="2">
    <citation type="submission" date="2021-01" db="EMBL/GenBank/DDBJ databases">
        <authorList>
            <person name="Schikora-Tamarit M.A."/>
        </authorList>
    </citation>
    <scope>NUCLEOTIDE SEQUENCE</scope>
    <source>
        <strain evidence="1">NCAIM Y.01608</strain>
    </source>
</reference>